<evidence type="ECO:0000313" key="3">
    <source>
        <dbReference type="Proteomes" id="UP001642720"/>
    </source>
</evidence>
<feature type="region of interest" description="Disordered" evidence="1">
    <location>
        <begin position="31"/>
        <end position="159"/>
    </location>
</feature>
<name>A0ABY2H0B1_9HYPO</name>
<dbReference type="EMBL" id="PPTA01000008">
    <property type="protein sequence ID" value="TFB01672.1"/>
    <property type="molecule type" value="Genomic_DNA"/>
</dbReference>
<feature type="compositionally biased region" description="Basic residues" evidence="1">
    <location>
        <begin position="113"/>
        <end position="128"/>
    </location>
</feature>
<comment type="caution">
    <text evidence="2">The sequence shown here is derived from an EMBL/GenBank/DDBJ whole genome shotgun (WGS) entry which is preliminary data.</text>
</comment>
<protein>
    <recommendedName>
        <fullName evidence="4">BZIP domain-containing protein</fullName>
    </recommendedName>
</protein>
<evidence type="ECO:0008006" key="4">
    <source>
        <dbReference type="Google" id="ProtNLM"/>
    </source>
</evidence>
<dbReference type="RefSeq" id="XP_073557873.1">
    <property type="nucleotide sequence ID" value="XM_073703601.1"/>
</dbReference>
<evidence type="ECO:0000313" key="2">
    <source>
        <dbReference type="EMBL" id="TFB01672.1"/>
    </source>
</evidence>
<dbReference type="GeneID" id="300578051"/>
<dbReference type="Proteomes" id="UP001642720">
    <property type="component" value="Unassembled WGS sequence"/>
</dbReference>
<keyword evidence="3" id="KW-1185">Reference proteome</keyword>
<proteinExistence type="predicted"/>
<reference evidence="2 3" key="1">
    <citation type="submission" date="2018-01" db="EMBL/GenBank/DDBJ databases">
        <title>Genome characterization of the sugarcane-associated fungus Trichoderma ghanense CCMA-1212 and their application in lignocelulose bioconversion.</title>
        <authorList>
            <person name="Steindorff A.S."/>
            <person name="Mendes T.D."/>
            <person name="Vilela E.S.D."/>
            <person name="Rodrigues D.S."/>
            <person name="Formighieri E.F."/>
            <person name="Melo I.S."/>
            <person name="Favaro L.C.L."/>
        </authorList>
    </citation>
    <scope>NUCLEOTIDE SEQUENCE [LARGE SCALE GENOMIC DNA]</scope>
    <source>
        <strain evidence="2 3">CCMA-1212</strain>
    </source>
</reference>
<evidence type="ECO:0000256" key="1">
    <source>
        <dbReference type="SAM" id="MobiDB-lite"/>
    </source>
</evidence>
<accession>A0ABY2H0B1</accession>
<gene>
    <name evidence="2" type="ORF">CCMA1212_006378</name>
</gene>
<organism evidence="2 3">
    <name type="scientific">Trichoderma ghanense</name>
    <dbReference type="NCBI Taxonomy" id="65468"/>
    <lineage>
        <taxon>Eukaryota</taxon>
        <taxon>Fungi</taxon>
        <taxon>Dikarya</taxon>
        <taxon>Ascomycota</taxon>
        <taxon>Pezizomycotina</taxon>
        <taxon>Sordariomycetes</taxon>
        <taxon>Hypocreomycetidae</taxon>
        <taxon>Hypocreales</taxon>
        <taxon>Hypocreaceae</taxon>
        <taxon>Trichoderma</taxon>
    </lineage>
</organism>
<sequence length="164" mass="18381">MQLQPFSAKAPGPPSLVGQLTSLVMHVDPTPATKAQPTQIVHASKKRSEEEEKQPMMQILHGSPVHCSTFGTNMLLPPPPPLSHPNKPDTARQTVTGQDDKQQKTRPANANRTRQREKRAYRLGRPRKRNPERLHQDQCNPALPANPNRQEEDPCSFSHDCFSC</sequence>